<protein>
    <submittedName>
        <fullName evidence="2">Uncharacterized protein</fullName>
    </submittedName>
</protein>
<evidence type="ECO:0000256" key="1">
    <source>
        <dbReference type="SAM" id="MobiDB-lite"/>
    </source>
</evidence>
<feature type="region of interest" description="Disordered" evidence="1">
    <location>
        <begin position="21"/>
        <end position="73"/>
    </location>
</feature>
<name>A0A2V5HVA2_9EURO</name>
<sequence>MYTETASSRFLVLAPIHNGPLTATAAQHPRERSSSQSSTTSNDSSRRPGIARLPSGFLYLGHDGSNTPTSYQTSSRWTRIAAPAKDVTQRFLF</sequence>
<gene>
    <name evidence="2" type="ORF">BP00DRAFT_459967</name>
</gene>
<dbReference type="Proteomes" id="UP000248817">
    <property type="component" value="Unassembled WGS sequence"/>
</dbReference>
<organism evidence="2 3">
    <name type="scientific">Aspergillus indologenus CBS 114.80</name>
    <dbReference type="NCBI Taxonomy" id="1450541"/>
    <lineage>
        <taxon>Eukaryota</taxon>
        <taxon>Fungi</taxon>
        <taxon>Dikarya</taxon>
        <taxon>Ascomycota</taxon>
        <taxon>Pezizomycotina</taxon>
        <taxon>Eurotiomycetes</taxon>
        <taxon>Eurotiomycetidae</taxon>
        <taxon>Eurotiales</taxon>
        <taxon>Aspergillaceae</taxon>
        <taxon>Aspergillus</taxon>
        <taxon>Aspergillus subgen. Circumdati</taxon>
    </lineage>
</organism>
<evidence type="ECO:0000313" key="2">
    <source>
        <dbReference type="EMBL" id="PYI27751.1"/>
    </source>
</evidence>
<evidence type="ECO:0000313" key="3">
    <source>
        <dbReference type="Proteomes" id="UP000248817"/>
    </source>
</evidence>
<proteinExistence type="predicted"/>
<reference evidence="2 3" key="1">
    <citation type="submission" date="2018-02" db="EMBL/GenBank/DDBJ databases">
        <title>The genomes of Aspergillus section Nigri reveals drivers in fungal speciation.</title>
        <authorList>
            <consortium name="DOE Joint Genome Institute"/>
            <person name="Vesth T.C."/>
            <person name="Nybo J."/>
            <person name="Theobald S."/>
            <person name="Brandl J."/>
            <person name="Frisvad J.C."/>
            <person name="Nielsen K.F."/>
            <person name="Lyhne E.K."/>
            <person name="Kogle M.E."/>
            <person name="Kuo A."/>
            <person name="Riley R."/>
            <person name="Clum A."/>
            <person name="Nolan M."/>
            <person name="Lipzen A."/>
            <person name="Salamov A."/>
            <person name="Henrissat B."/>
            <person name="Wiebenga A."/>
            <person name="De vries R.P."/>
            <person name="Grigoriev I.V."/>
            <person name="Mortensen U.H."/>
            <person name="Andersen M.R."/>
            <person name="Baker S.E."/>
        </authorList>
    </citation>
    <scope>NUCLEOTIDE SEQUENCE [LARGE SCALE GENOMIC DNA]</scope>
    <source>
        <strain evidence="2 3">CBS 114.80</strain>
    </source>
</reference>
<dbReference type="EMBL" id="KZ825563">
    <property type="protein sequence ID" value="PYI27751.1"/>
    <property type="molecule type" value="Genomic_DNA"/>
</dbReference>
<dbReference type="AlphaFoldDB" id="A0A2V5HVA2"/>
<accession>A0A2V5HVA2</accession>
<feature type="compositionally biased region" description="Polar residues" evidence="1">
    <location>
        <begin position="64"/>
        <end position="73"/>
    </location>
</feature>
<feature type="compositionally biased region" description="Low complexity" evidence="1">
    <location>
        <begin position="34"/>
        <end position="43"/>
    </location>
</feature>
<keyword evidence="3" id="KW-1185">Reference proteome</keyword>